<evidence type="ECO:0000313" key="7">
    <source>
        <dbReference type="EMBL" id="GBG07437.1"/>
    </source>
</evidence>
<gene>
    <name evidence="7" type="ORF">PAT3040_01988</name>
</gene>
<keyword evidence="3" id="KW-0804">Transcription</keyword>
<dbReference type="Proteomes" id="UP000245202">
    <property type="component" value="Unassembled WGS sequence"/>
</dbReference>
<dbReference type="Pfam" id="PF00072">
    <property type="entry name" value="Response_reg"/>
    <property type="match status" value="1"/>
</dbReference>
<proteinExistence type="predicted"/>
<keyword evidence="8" id="KW-1185">Reference proteome</keyword>
<keyword evidence="1" id="KW-0805">Transcription regulation</keyword>
<dbReference type="PROSITE" id="PS00041">
    <property type="entry name" value="HTH_ARAC_FAMILY_1"/>
    <property type="match status" value="1"/>
</dbReference>
<dbReference type="GO" id="GO:0043565">
    <property type="term" value="F:sequence-specific DNA binding"/>
    <property type="evidence" value="ECO:0007669"/>
    <property type="project" value="InterPro"/>
</dbReference>
<evidence type="ECO:0000256" key="2">
    <source>
        <dbReference type="ARBA" id="ARBA00023125"/>
    </source>
</evidence>
<dbReference type="InterPro" id="IPR011006">
    <property type="entry name" value="CheY-like_superfamily"/>
</dbReference>
<dbReference type="PANTHER" id="PTHR43280:SF28">
    <property type="entry name" value="HTH-TYPE TRANSCRIPTIONAL ACTIVATOR RHAS"/>
    <property type="match status" value="1"/>
</dbReference>
<dbReference type="Gene3D" id="3.40.50.2300">
    <property type="match status" value="1"/>
</dbReference>
<accession>A0A2R5ELL0</accession>
<dbReference type="CDD" id="cd17536">
    <property type="entry name" value="REC_YesN-like"/>
    <property type="match status" value="1"/>
</dbReference>
<feature type="modified residue" description="4-aspartylphosphate" evidence="4">
    <location>
        <position position="55"/>
    </location>
</feature>
<comment type="caution">
    <text evidence="7">The sequence shown here is derived from an EMBL/GenBank/DDBJ whole genome shotgun (WGS) entry which is preliminary data.</text>
</comment>
<dbReference type="SMART" id="SM00342">
    <property type="entry name" value="HTH_ARAC"/>
    <property type="match status" value="1"/>
</dbReference>
<dbReference type="EMBL" id="BDQX01000097">
    <property type="protein sequence ID" value="GBG07437.1"/>
    <property type="molecule type" value="Genomic_DNA"/>
</dbReference>
<evidence type="ECO:0000256" key="3">
    <source>
        <dbReference type="ARBA" id="ARBA00023163"/>
    </source>
</evidence>
<dbReference type="PRINTS" id="PR00032">
    <property type="entry name" value="HTHARAC"/>
</dbReference>
<dbReference type="AlphaFoldDB" id="A0A2R5ELL0"/>
<dbReference type="InterPro" id="IPR018062">
    <property type="entry name" value="HTH_AraC-typ_CS"/>
</dbReference>
<protein>
    <submittedName>
        <fullName evidence="7">DNA-binding response regulator</fullName>
    </submittedName>
</protein>
<evidence type="ECO:0000259" key="5">
    <source>
        <dbReference type="PROSITE" id="PS01124"/>
    </source>
</evidence>
<dbReference type="PROSITE" id="PS50110">
    <property type="entry name" value="RESPONSE_REGULATORY"/>
    <property type="match status" value="1"/>
</dbReference>
<sequence length="557" mass="63480">MIRLLIVDDEPIIADGLFETLLHLTHLELDLYKAYSGMDALRQLKNNRFDIVLSDIRMPGMNGLELLRHIRSTWADCRVVFLTGFNDFDYVYEAIQNQGVHYLLKTEGYPKVISVVESVIDDIRTSRQWSELVSGVNERMEAANQVLQKEYLLHLLNGASTADREEQFEQLKLPLDPTLSILLMVGRITTVRSDGPTYTERTRVDYSIQLIVERHLSPAMRIKCAIDDRGRLVCFLQPLASSIEPDTLEQAFANVLMFATSMLDVIQQSIQLSVQVPISFAISNRHTSWEESGRTFARLQYALDYQSSIDSETIVTVGESDEDDEHRTDDEEIRLLLNKIGMLDALLDDGRVDDLLPLLGQAKTLLSRLTSGDTGVGMEIHYRIAVSLLSYINRSGIASRHEDEIDLSKLLRADHPDSLPFAIDYAIGLIPLLLELRQSERNRKATKVIDRIKDYIADNLAGDVSLTRLADIVYFNPAYLSRLFKKTTGMTIIDYIHEIRMKEALSLLENSDMKIQDISEAVGFTSATNFTRFFRKYTRSTPNEYRDLIRVKKSKLD</sequence>
<evidence type="ECO:0000259" key="6">
    <source>
        <dbReference type="PROSITE" id="PS50110"/>
    </source>
</evidence>
<reference evidence="7 8" key="1">
    <citation type="submission" date="2017-08" db="EMBL/GenBank/DDBJ databases">
        <title>Substantial Increase in Enzyme Production by Combined Drug-Resistance Mutations in Paenibacillus agaridevorans.</title>
        <authorList>
            <person name="Tanaka Y."/>
            <person name="Funane K."/>
            <person name="Hosaka T."/>
            <person name="Shiwa Y."/>
            <person name="Fujita N."/>
            <person name="Miyazaki T."/>
            <person name="Yoshikawa H."/>
            <person name="Murakami K."/>
            <person name="Kasahara K."/>
            <person name="Inaoka T."/>
            <person name="Hiraga Y."/>
            <person name="Ochi K."/>
        </authorList>
    </citation>
    <scope>NUCLEOTIDE SEQUENCE [LARGE SCALE GENOMIC DNA]</scope>
    <source>
        <strain evidence="7 8">T-3040</strain>
    </source>
</reference>
<dbReference type="SMART" id="SM00448">
    <property type="entry name" value="REC"/>
    <property type="match status" value="1"/>
</dbReference>
<evidence type="ECO:0000313" key="8">
    <source>
        <dbReference type="Proteomes" id="UP000245202"/>
    </source>
</evidence>
<dbReference type="PANTHER" id="PTHR43280">
    <property type="entry name" value="ARAC-FAMILY TRANSCRIPTIONAL REGULATOR"/>
    <property type="match status" value="1"/>
</dbReference>
<dbReference type="Pfam" id="PF12833">
    <property type="entry name" value="HTH_18"/>
    <property type="match status" value="1"/>
</dbReference>
<dbReference type="InterPro" id="IPR018060">
    <property type="entry name" value="HTH_AraC"/>
</dbReference>
<organism evidence="7 8">
    <name type="scientific">Paenibacillus agaridevorans</name>
    <dbReference type="NCBI Taxonomy" id="171404"/>
    <lineage>
        <taxon>Bacteria</taxon>
        <taxon>Bacillati</taxon>
        <taxon>Bacillota</taxon>
        <taxon>Bacilli</taxon>
        <taxon>Bacillales</taxon>
        <taxon>Paenibacillaceae</taxon>
        <taxon>Paenibacillus</taxon>
    </lineage>
</organism>
<keyword evidence="4" id="KW-0597">Phosphoprotein</keyword>
<dbReference type="SUPFAM" id="SSF46689">
    <property type="entry name" value="Homeodomain-like"/>
    <property type="match status" value="2"/>
</dbReference>
<dbReference type="PROSITE" id="PS01124">
    <property type="entry name" value="HTH_ARAC_FAMILY_2"/>
    <property type="match status" value="1"/>
</dbReference>
<evidence type="ECO:0000256" key="4">
    <source>
        <dbReference type="PROSITE-ProRule" id="PRU00169"/>
    </source>
</evidence>
<dbReference type="SUPFAM" id="SSF52172">
    <property type="entry name" value="CheY-like"/>
    <property type="match status" value="1"/>
</dbReference>
<dbReference type="GO" id="GO:0000160">
    <property type="term" value="P:phosphorelay signal transduction system"/>
    <property type="evidence" value="ECO:0007669"/>
    <property type="project" value="InterPro"/>
</dbReference>
<dbReference type="RefSeq" id="WP_108992494.1">
    <property type="nucleotide sequence ID" value="NZ_BDQX01000097.1"/>
</dbReference>
<dbReference type="Gene3D" id="1.10.10.60">
    <property type="entry name" value="Homeodomain-like"/>
    <property type="match status" value="2"/>
</dbReference>
<feature type="domain" description="Response regulatory" evidence="6">
    <location>
        <begin position="3"/>
        <end position="120"/>
    </location>
</feature>
<dbReference type="InterPro" id="IPR009057">
    <property type="entry name" value="Homeodomain-like_sf"/>
</dbReference>
<dbReference type="GO" id="GO:0003700">
    <property type="term" value="F:DNA-binding transcription factor activity"/>
    <property type="evidence" value="ECO:0007669"/>
    <property type="project" value="InterPro"/>
</dbReference>
<evidence type="ECO:0000256" key="1">
    <source>
        <dbReference type="ARBA" id="ARBA00023015"/>
    </source>
</evidence>
<feature type="domain" description="HTH araC/xylS-type" evidence="5">
    <location>
        <begin position="450"/>
        <end position="548"/>
    </location>
</feature>
<name>A0A2R5ELL0_9BACL</name>
<dbReference type="InterPro" id="IPR020449">
    <property type="entry name" value="Tscrpt_reg_AraC-type_HTH"/>
</dbReference>
<keyword evidence="2 7" id="KW-0238">DNA-binding</keyword>
<dbReference type="InterPro" id="IPR001789">
    <property type="entry name" value="Sig_transdc_resp-reg_receiver"/>
</dbReference>